<comment type="subcellular location">
    <subcellularLocation>
        <location evidence="1">Membrane</location>
        <topology evidence="1">Multi-pass membrane protein</topology>
    </subcellularLocation>
</comment>
<dbReference type="InterPro" id="IPR000462">
    <property type="entry name" value="CDP-OH_P_trans"/>
</dbReference>
<evidence type="ECO:0000256" key="10">
    <source>
        <dbReference type="ARBA" id="ARBA00023264"/>
    </source>
</evidence>
<feature type="transmembrane region" description="Helical" evidence="13">
    <location>
        <begin position="78"/>
        <end position="103"/>
    </location>
</feature>
<gene>
    <name evidence="14" type="ORF">JM64_05600</name>
</gene>
<dbReference type="OrthoDB" id="9796672at2"/>
<dbReference type="InterPro" id="IPR048254">
    <property type="entry name" value="CDP_ALCOHOL_P_TRANSF_CS"/>
</dbReference>
<evidence type="ECO:0000256" key="11">
    <source>
        <dbReference type="NCBIfam" id="TIGR00560"/>
    </source>
</evidence>
<evidence type="ECO:0000256" key="4">
    <source>
        <dbReference type="ARBA" id="ARBA00022679"/>
    </source>
</evidence>
<feature type="transmembrane region" description="Helical" evidence="13">
    <location>
        <begin position="162"/>
        <end position="180"/>
    </location>
</feature>
<dbReference type="KEGG" id="fng:JM64_05600"/>
<dbReference type="Gene3D" id="1.20.120.1760">
    <property type="match status" value="1"/>
</dbReference>
<keyword evidence="3" id="KW-0444">Lipid biosynthesis</keyword>
<proteinExistence type="inferred from homology"/>
<dbReference type="InterPro" id="IPR043130">
    <property type="entry name" value="CDP-OH_PTrfase_TM_dom"/>
</dbReference>
<evidence type="ECO:0000313" key="14">
    <source>
        <dbReference type="EMBL" id="ANE41494.1"/>
    </source>
</evidence>
<dbReference type="GO" id="GO:0046474">
    <property type="term" value="P:glycerophospholipid biosynthetic process"/>
    <property type="evidence" value="ECO:0007669"/>
    <property type="project" value="TreeGrafter"/>
</dbReference>
<dbReference type="AlphaFoldDB" id="A0A172T3F4"/>
<reference evidence="14 15" key="1">
    <citation type="submission" date="2014-08" db="EMBL/GenBank/DDBJ databases">
        <title>Fervidobacterium pennivorans DYC genome.</title>
        <authorList>
            <person name="Wushke S."/>
        </authorList>
    </citation>
    <scope>NUCLEOTIDE SEQUENCE [LARGE SCALE GENOMIC DNA]</scope>
    <source>
        <strain evidence="14 15">DYC</strain>
    </source>
</reference>
<keyword evidence="4 12" id="KW-0808">Transferase</keyword>
<dbReference type="PIRSF" id="PIRSF000847">
    <property type="entry name" value="Phos_ph_gly_syn"/>
    <property type="match status" value="1"/>
</dbReference>
<dbReference type="EC" id="2.7.8.5" evidence="11"/>
<keyword evidence="6 13" id="KW-1133">Transmembrane helix</keyword>
<evidence type="ECO:0000256" key="6">
    <source>
        <dbReference type="ARBA" id="ARBA00022989"/>
    </source>
</evidence>
<dbReference type="GO" id="GO:0008444">
    <property type="term" value="F:CDP-diacylglycerol-glycerol-3-phosphate 3-phosphatidyltransferase activity"/>
    <property type="evidence" value="ECO:0007669"/>
    <property type="project" value="UniProtKB-UniRule"/>
</dbReference>
<evidence type="ECO:0000256" key="2">
    <source>
        <dbReference type="ARBA" id="ARBA00010441"/>
    </source>
</evidence>
<dbReference type="PROSITE" id="PS00379">
    <property type="entry name" value="CDP_ALCOHOL_P_TRANSF"/>
    <property type="match status" value="1"/>
</dbReference>
<dbReference type="PANTHER" id="PTHR14269">
    <property type="entry name" value="CDP-DIACYLGLYCEROL--GLYCEROL-3-PHOSPHATE 3-PHOSPHATIDYLTRANSFERASE-RELATED"/>
    <property type="match status" value="1"/>
</dbReference>
<dbReference type="InterPro" id="IPR004570">
    <property type="entry name" value="Phosphatidylglycerol_P_synth"/>
</dbReference>
<evidence type="ECO:0000256" key="5">
    <source>
        <dbReference type="ARBA" id="ARBA00022692"/>
    </source>
</evidence>
<dbReference type="Pfam" id="PF01066">
    <property type="entry name" value="CDP-OH_P_transf"/>
    <property type="match status" value="1"/>
</dbReference>
<evidence type="ECO:0000256" key="12">
    <source>
        <dbReference type="RuleBase" id="RU003750"/>
    </source>
</evidence>
<organism evidence="14 15">
    <name type="scientific">Fervidobacterium pennivorans</name>
    <dbReference type="NCBI Taxonomy" id="93466"/>
    <lineage>
        <taxon>Bacteria</taxon>
        <taxon>Thermotogati</taxon>
        <taxon>Thermotogota</taxon>
        <taxon>Thermotogae</taxon>
        <taxon>Thermotogales</taxon>
        <taxon>Fervidobacteriaceae</taxon>
        <taxon>Fervidobacterium</taxon>
    </lineage>
</organism>
<dbReference type="InterPro" id="IPR050324">
    <property type="entry name" value="CDP-alcohol_PTase-I"/>
</dbReference>
<dbReference type="PATRIC" id="fig|93466.3.peg.1185"/>
<evidence type="ECO:0000256" key="3">
    <source>
        <dbReference type="ARBA" id="ARBA00022516"/>
    </source>
</evidence>
<keyword evidence="10" id="KW-1208">Phospholipid metabolism</keyword>
<evidence type="ECO:0000256" key="7">
    <source>
        <dbReference type="ARBA" id="ARBA00023098"/>
    </source>
</evidence>
<evidence type="ECO:0000313" key="15">
    <source>
        <dbReference type="Proteomes" id="UP000077096"/>
    </source>
</evidence>
<comment type="similarity">
    <text evidence="2 12">Belongs to the CDP-alcohol phosphatidyltransferase class-I family.</text>
</comment>
<dbReference type="NCBIfam" id="TIGR00560">
    <property type="entry name" value="pgsA"/>
    <property type="match status" value="1"/>
</dbReference>
<keyword evidence="5 13" id="KW-0812">Transmembrane</keyword>
<keyword evidence="7" id="KW-0443">Lipid metabolism</keyword>
<keyword evidence="9" id="KW-0594">Phospholipid biosynthesis</keyword>
<keyword evidence="8 13" id="KW-0472">Membrane</keyword>
<sequence length="188" mass="21234">MKLSDDTNVVFNLPNTISWLRIISTVFVVLLMYLDLYAWAFFLFLLAAISDYVDGYFARKLGQVTKLGKVLDQMSDKILITSIFVVFVEFGMLPGWLVVILVFRDTLVSTVRMVASEAGNIIAANIFGKMKTVSQMVLAIGLFVEKLDFLSLGLLFGKVNLVLVYFVAIVTILSGMLYLYQNRIYLNR</sequence>
<name>A0A172T3F4_FERPE</name>
<dbReference type="EMBL" id="CP011393">
    <property type="protein sequence ID" value="ANE41494.1"/>
    <property type="molecule type" value="Genomic_DNA"/>
</dbReference>
<accession>A0A172T3F4</accession>
<evidence type="ECO:0000256" key="1">
    <source>
        <dbReference type="ARBA" id="ARBA00004141"/>
    </source>
</evidence>
<evidence type="ECO:0000256" key="9">
    <source>
        <dbReference type="ARBA" id="ARBA00023209"/>
    </source>
</evidence>
<dbReference type="PANTHER" id="PTHR14269:SF62">
    <property type="entry name" value="CDP-DIACYLGLYCEROL--GLYCEROL-3-PHOSPHATE 3-PHOSPHATIDYLTRANSFERASE 1, CHLOROPLASTIC"/>
    <property type="match status" value="1"/>
</dbReference>
<dbReference type="GO" id="GO:0016020">
    <property type="term" value="C:membrane"/>
    <property type="evidence" value="ECO:0007669"/>
    <property type="project" value="UniProtKB-SubCell"/>
</dbReference>
<evidence type="ECO:0000256" key="13">
    <source>
        <dbReference type="SAM" id="Phobius"/>
    </source>
</evidence>
<evidence type="ECO:0000256" key="8">
    <source>
        <dbReference type="ARBA" id="ARBA00023136"/>
    </source>
</evidence>
<dbReference type="Proteomes" id="UP000077096">
    <property type="component" value="Chromosome"/>
</dbReference>
<protein>
    <recommendedName>
        <fullName evidence="11">CDP-diacylglycerol--glycerol-3-phosphate 3-phosphatidyltransferase</fullName>
        <ecNumber evidence="11">2.7.8.5</ecNumber>
    </recommendedName>
</protein>